<dbReference type="SUPFAM" id="SSF51445">
    <property type="entry name" value="(Trans)glycosidases"/>
    <property type="match status" value="1"/>
</dbReference>
<dbReference type="Gene3D" id="3.20.20.80">
    <property type="entry name" value="Glycosidases"/>
    <property type="match status" value="1"/>
</dbReference>
<dbReference type="AlphaFoldDB" id="A0A1F8BKP2"/>
<dbReference type="EMBL" id="MGHH01000008">
    <property type="protein sequence ID" value="OGM64634.1"/>
    <property type="molecule type" value="Genomic_DNA"/>
</dbReference>
<gene>
    <name evidence="1" type="ORF">A2893_06430</name>
</gene>
<dbReference type="Proteomes" id="UP000176725">
    <property type="component" value="Unassembled WGS sequence"/>
</dbReference>
<proteinExistence type="predicted"/>
<comment type="caution">
    <text evidence="1">The sequence shown here is derived from an EMBL/GenBank/DDBJ whole genome shotgun (WGS) entry which is preliminary data.</text>
</comment>
<evidence type="ECO:0000313" key="1">
    <source>
        <dbReference type="EMBL" id="OGM64634.1"/>
    </source>
</evidence>
<dbReference type="InterPro" id="IPR017853">
    <property type="entry name" value="GH"/>
</dbReference>
<sequence>MRKLFPKLLSITILFMIVVAIGFIPVKPRNEIKEKIPQETAKEKPLLKGFSITPKSFESKDFLDFFERIRTSSNLVLWAGDVKELANEKSVANSLATISKNYGFTPVIIVEWVDKKLILDFVSKVKPPYLGIGNEINRESSSYIQKLAKDFSEIYPEIKNASPETKVFPIFQLELMKGLRGGLFGGINDESKNQWKLLDQFPKADLIAFTTYPALIYKAPSEIPNDYYSVILTYTEKPVLFTEVGWSSKIDNPSWETSESEQAEFIKIFEERVNEPEPEFAIWTFMYDQNVQKPFDTMGLISRDGKEKEGWKVWTEE</sequence>
<organism evidence="1 2">
    <name type="scientific">Candidatus Woesebacteria bacterium RIFCSPLOWO2_01_FULL_39_25</name>
    <dbReference type="NCBI Taxonomy" id="1802521"/>
    <lineage>
        <taxon>Bacteria</taxon>
        <taxon>Candidatus Woeseibacteriota</taxon>
    </lineage>
</organism>
<protein>
    <submittedName>
        <fullName evidence="1">Uncharacterized protein</fullName>
    </submittedName>
</protein>
<accession>A0A1F8BKP2</accession>
<reference evidence="1 2" key="1">
    <citation type="journal article" date="2016" name="Nat. Commun.">
        <title>Thousands of microbial genomes shed light on interconnected biogeochemical processes in an aquifer system.</title>
        <authorList>
            <person name="Anantharaman K."/>
            <person name="Brown C.T."/>
            <person name="Hug L.A."/>
            <person name="Sharon I."/>
            <person name="Castelle C.J."/>
            <person name="Probst A.J."/>
            <person name="Thomas B.C."/>
            <person name="Singh A."/>
            <person name="Wilkins M.J."/>
            <person name="Karaoz U."/>
            <person name="Brodie E.L."/>
            <person name="Williams K.H."/>
            <person name="Hubbard S.S."/>
            <person name="Banfield J.F."/>
        </authorList>
    </citation>
    <scope>NUCLEOTIDE SEQUENCE [LARGE SCALE GENOMIC DNA]</scope>
</reference>
<name>A0A1F8BKP2_9BACT</name>
<evidence type="ECO:0000313" key="2">
    <source>
        <dbReference type="Proteomes" id="UP000176725"/>
    </source>
</evidence>